<accession>A0A8T4IBF2</accession>
<comment type="caution">
    <text evidence="1">The sequence shown here is derived from an EMBL/GenBank/DDBJ whole genome shotgun (WGS) entry which is preliminary data.</text>
</comment>
<dbReference type="Gene3D" id="3.20.20.370">
    <property type="entry name" value="Glycoside hydrolase/deacetylase"/>
    <property type="match status" value="1"/>
</dbReference>
<protein>
    <submittedName>
        <fullName evidence="1">Polysaccharide deacetylase family protein</fullName>
    </submittedName>
</protein>
<dbReference type="EMBL" id="JAGRQC010000001">
    <property type="protein sequence ID" value="MBR0551721.1"/>
    <property type="molecule type" value="Genomic_DNA"/>
</dbReference>
<organism evidence="1 2">
    <name type="scientific">Stakelama marina</name>
    <dbReference type="NCBI Taxonomy" id="2826939"/>
    <lineage>
        <taxon>Bacteria</taxon>
        <taxon>Pseudomonadati</taxon>
        <taxon>Pseudomonadota</taxon>
        <taxon>Alphaproteobacteria</taxon>
        <taxon>Sphingomonadales</taxon>
        <taxon>Sphingomonadaceae</taxon>
        <taxon>Stakelama</taxon>
    </lineage>
</organism>
<dbReference type="InterPro" id="IPR011330">
    <property type="entry name" value="Glyco_hydro/deAcase_b/a-brl"/>
</dbReference>
<keyword evidence="2" id="KW-1185">Reference proteome</keyword>
<dbReference type="AlphaFoldDB" id="A0A8T4IBF2"/>
<reference evidence="1" key="1">
    <citation type="submission" date="2021-04" db="EMBL/GenBank/DDBJ databases">
        <title>Ouciella asimina sp. nov., isolated from the surface seawater in the hydrothermal field of Okinawa Trough.</title>
        <authorList>
            <person name="Shuang W."/>
        </authorList>
    </citation>
    <scope>NUCLEOTIDE SEQUENCE</scope>
    <source>
        <strain evidence="1">LXI357</strain>
    </source>
</reference>
<dbReference type="InterPro" id="IPR018763">
    <property type="entry name" value="DUF2334"/>
</dbReference>
<dbReference type="GO" id="GO:0005975">
    <property type="term" value="P:carbohydrate metabolic process"/>
    <property type="evidence" value="ECO:0007669"/>
    <property type="project" value="InterPro"/>
</dbReference>
<sequence>MPPNLLVSIHDVGPSSEGATDRLRDILEPATGEYRYAMLVVPNHWGRAPIVAGSPFASRLRDWSDRGVEIFLHGCYHRDDTSHDSAAARWKAKRMTAGEGEFLGLDYQTAFNRMRDGRDMLQDIIGKPVAGFIAPAWLYGPDALAAMADCGFALAEDHFRVWKPSDGTIVARGPVITWASRTRMRQASSLAVAAAARALMPARRGMRLAVHPGDVTVPRLVDSIAKTVRALANRAPIGRYADLLGTPTVSNAVPEINRNRLSSTETSN</sequence>
<evidence type="ECO:0000313" key="1">
    <source>
        <dbReference type="EMBL" id="MBR0551721.1"/>
    </source>
</evidence>
<gene>
    <name evidence="1" type="ORF">J7S20_04290</name>
</gene>
<dbReference type="Proteomes" id="UP000676996">
    <property type="component" value="Unassembled WGS sequence"/>
</dbReference>
<dbReference type="SUPFAM" id="SSF88713">
    <property type="entry name" value="Glycoside hydrolase/deacetylase"/>
    <property type="match status" value="1"/>
</dbReference>
<proteinExistence type="predicted"/>
<name>A0A8T4IBF2_9SPHN</name>
<dbReference type="CDD" id="cd11374">
    <property type="entry name" value="CE4_u10"/>
    <property type="match status" value="1"/>
</dbReference>
<dbReference type="Pfam" id="PF10096">
    <property type="entry name" value="DUF2334"/>
    <property type="match status" value="1"/>
</dbReference>
<evidence type="ECO:0000313" key="2">
    <source>
        <dbReference type="Proteomes" id="UP000676996"/>
    </source>
</evidence>